<gene>
    <name evidence="1" type="ORF">PYX00_011191</name>
</gene>
<proteinExistence type="predicted"/>
<accession>A0AAW2H6R3</accession>
<name>A0AAW2H6R3_9NEOP</name>
<dbReference type="AlphaFoldDB" id="A0AAW2H6R3"/>
<evidence type="ECO:0000313" key="1">
    <source>
        <dbReference type="EMBL" id="KAL0263997.1"/>
    </source>
</evidence>
<protein>
    <recommendedName>
        <fullName evidence="2">Reverse transcriptase domain-containing protein</fullName>
    </recommendedName>
</protein>
<reference evidence="1" key="1">
    <citation type="journal article" date="2024" name="Gigascience">
        <title>Chromosome-level genome of the poultry shaft louse Menopon gallinae provides insight into the host-switching and adaptive evolution of parasitic lice.</title>
        <authorList>
            <person name="Xu Y."/>
            <person name="Ma L."/>
            <person name="Liu S."/>
            <person name="Liang Y."/>
            <person name="Liu Q."/>
            <person name="He Z."/>
            <person name="Tian L."/>
            <person name="Duan Y."/>
            <person name="Cai W."/>
            <person name="Li H."/>
            <person name="Song F."/>
        </authorList>
    </citation>
    <scope>NUCLEOTIDE SEQUENCE</scope>
    <source>
        <strain evidence="1">Cailab_2023a</strain>
    </source>
</reference>
<dbReference type="PANTHER" id="PTHR19446">
    <property type="entry name" value="REVERSE TRANSCRIPTASES"/>
    <property type="match status" value="1"/>
</dbReference>
<comment type="caution">
    <text evidence="1">The sequence shown here is derived from an EMBL/GenBank/DDBJ whole genome shotgun (WGS) entry which is preliminary data.</text>
</comment>
<sequence>MLFFPEQTGEGVRGVPSIALGGNMTHESAEHIPCRGRRLQRQIEYSETRTMERTMGDGIHDEGRDLGQLYRAGEPDGSLSKTGNLATSIRRNGTCVEDLTLANVAARDAIASWEVLEEVESLSDLAYIKSEKNPQSSGGTDCREHKTRKEMVKMTDPWSRPYKILTKKIRPPHRSITETLQENLLRGTINQLFPEDVAERDRELTWSTEDRHITKSEATSEPIIREELDAACHYTPASSKTASEGPGGVRMKIIAQAANIIPKERWMPASAPQCIRRRGRRGRLVLLNKPGKVDGTPTSYRPMCLLNDIRKIYQRILGRRLTEFLEQRRTISGRQCGFRRGKSTVDATLELEKSIDIANMLDSIPWREIREAPRRKGVPEYMQKIIGSYLSDRWSEYPIAG</sequence>
<dbReference type="EMBL" id="JARGDH010000045">
    <property type="protein sequence ID" value="KAL0263997.1"/>
    <property type="molecule type" value="Genomic_DNA"/>
</dbReference>
<organism evidence="1">
    <name type="scientific">Menopon gallinae</name>
    <name type="common">poultry shaft louse</name>
    <dbReference type="NCBI Taxonomy" id="328185"/>
    <lineage>
        <taxon>Eukaryota</taxon>
        <taxon>Metazoa</taxon>
        <taxon>Ecdysozoa</taxon>
        <taxon>Arthropoda</taxon>
        <taxon>Hexapoda</taxon>
        <taxon>Insecta</taxon>
        <taxon>Pterygota</taxon>
        <taxon>Neoptera</taxon>
        <taxon>Paraneoptera</taxon>
        <taxon>Psocodea</taxon>
        <taxon>Troctomorpha</taxon>
        <taxon>Phthiraptera</taxon>
        <taxon>Amblycera</taxon>
        <taxon>Menoponidae</taxon>
        <taxon>Menopon</taxon>
    </lineage>
</organism>
<evidence type="ECO:0008006" key="2">
    <source>
        <dbReference type="Google" id="ProtNLM"/>
    </source>
</evidence>